<keyword evidence="2" id="KW-1185">Reference proteome</keyword>
<protein>
    <submittedName>
        <fullName evidence="1">Uncharacterized protein</fullName>
    </submittedName>
</protein>
<reference evidence="1 2" key="1">
    <citation type="submission" date="2024-04" db="EMBL/GenBank/DDBJ databases">
        <title>Draft genome sequence of Pseudoxanthomonas putridarboris WD12.</title>
        <authorList>
            <person name="Oh J."/>
        </authorList>
    </citation>
    <scope>NUCLEOTIDE SEQUENCE [LARGE SCALE GENOMIC DNA]</scope>
    <source>
        <strain evidence="1 2">WD12</strain>
    </source>
</reference>
<evidence type="ECO:0000313" key="1">
    <source>
        <dbReference type="EMBL" id="MEL1263332.1"/>
    </source>
</evidence>
<comment type="caution">
    <text evidence="1">The sequence shown here is derived from an EMBL/GenBank/DDBJ whole genome shotgun (WGS) entry which is preliminary data.</text>
</comment>
<dbReference type="RefSeq" id="WP_341724512.1">
    <property type="nucleotide sequence ID" value="NZ_JBBWWT010000001.1"/>
</dbReference>
<evidence type="ECO:0000313" key="2">
    <source>
        <dbReference type="Proteomes" id="UP001459204"/>
    </source>
</evidence>
<accession>A0ABU9IWI1</accession>
<organism evidence="1 2">
    <name type="scientific">Pseudoxanthomonas putridarboris</name>
    <dbReference type="NCBI Taxonomy" id="752605"/>
    <lineage>
        <taxon>Bacteria</taxon>
        <taxon>Pseudomonadati</taxon>
        <taxon>Pseudomonadota</taxon>
        <taxon>Gammaproteobacteria</taxon>
        <taxon>Lysobacterales</taxon>
        <taxon>Lysobacteraceae</taxon>
        <taxon>Pseudoxanthomonas</taxon>
    </lineage>
</organism>
<gene>
    <name evidence="1" type="ORF">AAD027_02975</name>
</gene>
<dbReference type="EMBL" id="JBBWWT010000001">
    <property type="protein sequence ID" value="MEL1263332.1"/>
    <property type="molecule type" value="Genomic_DNA"/>
</dbReference>
<dbReference type="Proteomes" id="UP001459204">
    <property type="component" value="Unassembled WGS sequence"/>
</dbReference>
<name>A0ABU9IWI1_9GAMM</name>
<proteinExistence type="predicted"/>
<sequence>MHPVLRSQKVALVFGGSGRRAAPVAYPAGDEAGYMAGAGLTV</sequence>